<proteinExistence type="predicted"/>
<evidence type="ECO:0000259" key="2">
    <source>
        <dbReference type="Pfam" id="PF13229"/>
    </source>
</evidence>
<feature type="domain" description="Right handed beta helix" evidence="2">
    <location>
        <begin position="204"/>
        <end position="323"/>
    </location>
</feature>
<dbReference type="EMBL" id="BART01008936">
    <property type="protein sequence ID" value="GAG60183.1"/>
    <property type="molecule type" value="Genomic_DNA"/>
</dbReference>
<comment type="caution">
    <text evidence="3">The sequence shown here is derived from an EMBL/GenBank/DDBJ whole genome shotgun (WGS) entry which is preliminary data.</text>
</comment>
<dbReference type="PANTHER" id="PTHR22990:SF15">
    <property type="entry name" value="F-BOX ONLY PROTEIN 10"/>
    <property type="match status" value="1"/>
</dbReference>
<protein>
    <recommendedName>
        <fullName evidence="2">Right handed beta helix domain-containing protein</fullName>
    </recommendedName>
</protein>
<feature type="non-terminal residue" evidence="3">
    <location>
        <position position="326"/>
    </location>
</feature>
<evidence type="ECO:0000256" key="1">
    <source>
        <dbReference type="ARBA" id="ARBA00022737"/>
    </source>
</evidence>
<dbReference type="Pfam" id="PF13229">
    <property type="entry name" value="Beta_helix"/>
    <property type="match status" value="2"/>
</dbReference>
<reference evidence="3" key="1">
    <citation type="journal article" date="2014" name="Front. Microbiol.">
        <title>High frequency of phylogenetically diverse reductive dehalogenase-homologous genes in deep subseafloor sedimentary metagenomes.</title>
        <authorList>
            <person name="Kawai M."/>
            <person name="Futagami T."/>
            <person name="Toyoda A."/>
            <person name="Takaki Y."/>
            <person name="Nishi S."/>
            <person name="Hori S."/>
            <person name="Arai W."/>
            <person name="Tsubouchi T."/>
            <person name="Morono Y."/>
            <person name="Uchiyama I."/>
            <person name="Ito T."/>
            <person name="Fujiyama A."/>
            <person name="Inagaki F."/>
            <person name="Takami H."/>
        </authorList>
    </citation>
    <scope>NUCLEOTIDE SEQUENCE</scope>
    <source>
        <strain evidence="3">Expedition CK06-06</strain>
    </source>
</reference>
<dbReference type="InterPro" id="IPR006626">
    <property type="entry name" value="PbH1"/>
</dbReference>
<dbReference type="SUPFAM" id="SSF51126">
    <property type="entry name" value="Pectin lyase-like"/>
    <property type="match status" value="2"/>
</dbReference>
<keyword evidence="1" id="KW-0677">Repeat</keyword>
<feature type="domain" description="Right handed beta helix" evidence="2">
    <location>
        <begin position="9"/>
        <end position="74"/>
    </location>
</feature>
<gene>
    <name evidence="3" type="ORF">S01H4_19956</name>
</gene>
<organism evidence="3">
    <name type="scientific">marine sediment metagenome</name>
    <dbReference type="NCBI Taxonomy" id="412755"/>
    <lineage>
        <taxon>unclassified sequences</taxon>
        <taxon>metagenomes</taxon>
        <taxon>ecological metagenomes</taxon>
    </lineage>
</organism>
<name>X0ZIJ1_9ZZZZ</name>
<dbReference type="SMART" id="SM00710">
    <property type="entry name" value="PbH1"/>
    <property type="match status" value="6"/>
</dbReference>
<evidence type="ECO:0000313" key="3">
    <source>
        <dbReference type="EMBL" id="GAG60183.1"/>
    </source>
</evidence>
<dbReference type="InterPro" id="IPR011050">
    <property type="entry name" value="Pectin_lyase_fold/virulence"/>
</dbReference>
<dbReference type="InterPro" id="IPR039448">
    <property type="entry name" value="Beta_helix"/>
</dbReference>
<dbReference type="InterPro" id="IPR051550">
    <property type="entry name" value="SCF-Subunits/Alg-Epimerases"/>
</dbReference>
<dbReference type="InterPro" id="IPR012334">
    <property type="entry name" value="Pectin_lyas_fold"/>
</dbReference>
<sequence length="326" mass="34842">MWGTADIPTILIEDNEITGNTQRGIEITIGTFAVSITGNTISDNGGAGIDVQSGITTIVTVHDNNIFGNALGGISSPTLLIDATLNYWGDDQGPDHTSNPRTTTGDSVSDNVIFIPWLDAQYPGGQVCNAAQNELTDEWYFTIQDAIDAADPGDTIRVAAGTYEEAVVIDKKLTLQGEDRGTTEIKFGYVYYPSEPTLTISANDVTVSGFTIRSGSYIETPGAWTIAIGGNNALLTDLNVIKETCLNDVNGPPINKGAAVWLSPGLDGFTFTDSTVESEWNGIYAREDGSNIVVRNVDFTYPGQYAILVKSITSATIEKNRFTCTA</sequence>
<dbReference type="Gene3D" id="2.160.20.10">
    <property type="entry name" value="Single-stranded right-handed beta-helix, Pectin lyase-like"/>
    <property type="match status" value="2"/>
</dbReference>
<accession>X0ZIJ1</accession>
<dbReference type="AlphaFoldDB" id="X0ZIJ1"/>
<dbReference type="PANTHER" id="PTHR22990">
    <property type="entry name" value="F-BOX ONLY PROTEIN"/>
    <property type="match status" value="1"/>
</dbReference>